<feature type="transmembrane region" description="Helical" evidence="15">
    <location>
        <begin position="91"/>
        <end position="111"/>
    </location>
</feature>
<dbReference type="KEGG" id="bcig:AB162_217"/>
<accession>A0A0K2BKU6</accession>
<evidence type="ECO:0000259" key="16">
    <source>
        <dbReference type="PROSITE" id="PS50857"/>
    </source>
</evidence>
<dbReference type="InterPro" id="IPR045187">
    <property type="entry name" value="CcO_II"/>
</dbReference>
<dbReference type="PROSITE" id="PS50999">
    <property type="entry name" value="COX2_TM"/>
    <property type="match status" value="1"/>
</dbReference>
<evidence type="ECO:0000256" key="11">
    <source>
        <dbReference type="ARBA" id="ARBA00023136"/>
    </source>
</evidence>
<dbReference type="GO" id="GO:0005507">
    <property type="term" value="F:copper ion binding"/>
    <property type="evidence" value="ECO:0007669"/>
    <property type="project" value="InterPro"/>
</dbReference>
<reference evidence="18 19" key="1">
    <citation type="submission" date="2015-06" db="EMBL/GenBank/DDBJ databases">
        <title>Lineage-specific patterns of genome deterioration in obligate symbionts.</title>
        <authorList>
            <person name="Bennett G.M."/>
            <person name="McCutcheon J.P."/>
            <person name="McDonald B.R."/>
            <person name="Moran N.A."/>
        </authorList>
    </citation>
    <scope>NUCLEOTIDE SEQUENCE [LARGE SCALE GENOMIC DNA]</scope>
    <source>
        <strain evidence="18 19">B-GSS</strain>
    </source>
</reference>
<evidence type="ECO:0000256" key="13">
    <source>
        <dbReference type="ARBA" id="ARBA00023288"/>
    </source>
</evidence>
<dbReference type="InterPro" id="IPR034227">
    <property type="entry name" value="CuRO_UO_II"/>
</dbReference>
<evidence type="ECO:0000259" key="17">
    <source>
        <dbReference type="PROSITE" id="PS50999"/>
    </source>
</evidence>
<keyword evidence="9 15" id="KW-1133">Transmembrane helix</keyword>
<keyword evidence="10 14" id="KW-0560">Oxidoreductase</keyword>
<dbReference type="CDD" id="cd04212">
    <property type="entry name" value="CuRO_UO_II"/>
    <property type="match status" value="1"/>
</dbReference>
<dbReference type="InterPro" id="IPR010514">
    <property type="entry name" value="COX_ARM"/>
</dbReference>
<feature type="transmembrane region" description="Helical" evidence="15">
    <location>
        <begin position="14"/>
        <end position="34"/>
    </location>
</feature>
<keyword evidence="8 14" id="KW-0249">Electron transport</keyword>
<dbReference type="NCBIfam" id="TIGR01433">
    <property type="entry name" value="CyoA"/>
    <property type="match status" value="1"/>
</dbReference>
<evidence type="ECO:0000256" key="8">
    <source>
        <dbReference type="ARBA" id="ARBA00022982"/>
    </source>
</evidence>
<gene>
    <name evidence="18" type="primary">cyoA</name>
    <name evidence="18" type="ORF">AB162_217</name>
</gene>
<evidence type="ECO:0000256" key="12">
    <source>
        <dbReference type="ARBA" id="ARBA00023139"/>
    </source>
</evidence>
<keyword evidence="13" id="KW-0449">Lipoprotein</keyword>
<dbReference type="GO" id="GO:0042773">
    <property type="term" value="P:ATP synthesis coupled electron transport"/>
    <property type="evidence" value="ECO:0007669"/>
    <property type="project" value="TreeGrafter"/>
</dbReference>
<evidence type="ECO:0000256" key="4">
    <source>
        <dbReference type="ARBA" id="ARBA00022475"/>
    </source>
</evidence>
<keyword evidence="6 15" id="KW-0812">Transmembrane</keyword>
<dbReference type="InterPro" id="IPR011759">
    <property type="entry name" value="Cyt_c_oxidase_su2_TM_dom"/>
</dbReference>
<dbReference type="InterPro" id="IPR036257">
    <property type="entry name" value="Cyt_c_oxidase_su2_TM_sf"/>
</dbReference>
<dbReference type="RefSeq" id="WP_053096715.1">
    <property type="nucleotide sequence ID" value="NZ_CP011787.1"/>
</dbReference>
<dbReference type="PROSITE" id="PS50857">
    <property type="entry name" value="COX2_CUA"/>
    <property type="match status" value="1"/>
</dbReference>
<organism evidence="18 19">
    <name type="scientific">Candidatus Palibaumannia cicadellinicola</name>
    <dbReference type="NCBI Taxonomy" id="186490"/>
    <lineage>
        <taxon>Bacteria</taxon>
        <taxon>Pseudomonadati</taxon>
        <taxon>Pseudomonadota</taxon>
        <taxon>Gammaproteobacteria</taxon>
        <taxon>Candidatus Palibaumannia</taxon>
    </lineage>
</organism>
<name>A0A0K2BKU6_9GAMM</name>
<evidence type="ECO:0000256" key="10">
    <source>
        <dbReference type="ARBA" id="ARBA00023002"/>
    </source>
</evidence>
<evidence type="ECO:0000313" key="18">
    <source>
        <dbReference type="EMBL" id="AKZ65819.1"/>
    </source>
</evidence>
<feature type="domain" description="Cytochrome oxidase subunit II copper A binding" evidence="16">
    <location>
        <begin position="127"/>
        <end position="240"/>
    </location>
</feature>
<proteinExistence type="inferred from homology"/>
<evidence type="ECO:0000256" key="15">
    <source>
        <dbReference type="SAM" id="Phobius"/>
    </source>
</evidence>
<evidence type="ECO:0000256" key="2">
    <source>
        <dbReference type="ARBA" id="ARBA00007866"/>
    </source>
</evidence>
<evidence type="ECO:0000256" key="3">
    <source>
        <dbReference type="ARBA" id="ARBA00022448"/>
    </source>
</evidence>
<dbReference type="SUPFAM" id="SSF49503">
    <property type="entry name" value="Cupredoxins"/>
    <property type="match status" value="1"/>
</dbReference>
<dbReference type="OrthoDB" id="9783445at2"/>
<sequence>MILIKNYYNSSRDIIAIIIAITLLSGCSDLVLIHPKGQIGLEQRSLIFTSLGLMLIVVVPAIIMAIIFAIKYRASNIKATYSPNWCSSTKIELIVWSIPILIIIFLAQLTWTSTHSLDPSKPIASKAKPINIQVVALDWKWLFIYPEYGIATVNEIAFPINVPIHFEITSNSVMNSFFIPQLGGQIYAMAGMNSNLNLIANEQGIYKGISSNFSGSGFSNMKFTVIATKDMDTFYQWLKKVKNSKYQLSTIYDYENLAVPSDNNQVKYFSIVKPYLYKHVISKFLTEKTYPIGIKKKE</sequence>
<keyword evidence="5 14" id="KW-0679">Respiratory chain</keyword>
<dbReference type="PANTHER" id="PTHR22888">
    <property type="entry name" value="CYTOCHROME C OXIDASE, SUBUNIT II"/>
    <property type="match status" value="1"/>
</dbReference>
<comment type="similarity">
    <text evidence="2 14">Belongs to the cytochrome c oxidase subunit 2 family.</text>
</comment>
<keyword evidence="11 14" id="KW-0472">Membrane</keyword>
<dbReference type="Pfam" id="PF00116">
    <property type="entry name" value="COX2"/>
    <property type="match status" value="1"/>
</dbReference>
<feature type="transmembrane region" description="Helical" evidence="15">
    <location>
        <begin position="46"/>
        <end position="70"/>
    </location>
</feature>
<dbReference type="Pfam" id="PF06481">
    <property type="entry name" value="COX_ARM"/>
    <property type="match status" value="1"/>
</dbReference>
<evidence type="ECO:0000256" key="1">
    <source>
        <dbReference type="ARBA" id="ARBA00004651"/>
    </source>
</evidence>
<keyword evidence="19" id="KW-1185">Reference proteome</keyword>
<keyword evidence="12" id="KW-0564">Palmitate</keyword>
<evidence type="ECO:0000313" key="19">
    <source>
        <dbReference type="Proteomes" id="UP000056466"/>
    </source>
</evidence>
<dbReference type="AlphaFoldDB" id="A0A0K2BKU6"/>
<dbReference type="InterPro" id="IPR008972">
    <property type="entry name" value="Cupredoxin"/>
</dbReference>
<dbReference type="GO" id="GO:0004129">
    <property type="term" value="F:cytochrome-c oxidase activity"/>
    <property type="evidence" value="ECO:0007669"/>
    <property type="project" value="UniProtKB-UniRule"/>
</dbReference>
<dbReference type="InterPro" id="IPR002429">
    <property type="entry name" value="CcO_II-like_C"/>
</dbReference>
<evidence type="ECO:0000256" key="14">
    <source>
        <dbReference type="PIRNR" id="PIRNR000292"/>
    </source>
</evidence>
<comment type="subcellular location">
    <subcellularLocation>
        <location evidence="1">Cell membrane</location>
        <topology evidence="1">Multi-pass membrane protein</topology>
    </subcellularLocation>
</comment>
<evidence type="ECO:0000256" key="9">
    <source>
        <dbReference type="ARBA" id="ARBA00022989"/>
    </source>
</evidence>
<dbReference type="InterPro" id="IPR006333">
    <property type="entry name" value="Cyt_o_ubiquinol_oxidase_su2"/>
</dbReference>
<keyword evidence="4 14" id="KW-1003">Cell membrane</keyword>
<dbReference type="GO" id="GO:0016682">
    <property type="term" value="F:oxidoreductase activity, acting on diphenols and related substances as donors, oxygen as acceptor"/>
    <property type="evidence" value="ECO:0007669"/>
    <property type="project" value="InterPro"/>
</dbReference>
<evidence type="ECO:0000256" key="7">
    <source>
        <dbReference type="ARBA" id="ARBA00022729"/>
    </source>
</evidence>
<dbReference type="GO" id="GO:0005886">
    <property type="term" value="C:plasma membrane"/>
    <property type="evidence" value="ECO:0007669"/>
    <property type="project" value="UniProtKB-SubCell"/>
</dbReference>
<feature type="domain" description="Cytochrome oxidase subunit II transmembrane region profile" evidence="17">
    <location>
        <begin position="24"/>
        <end position="121"/>
    </location>
</feature>
<evidence type="ECO:0000256" key="6">
    <source>
        <dbReference type="ARBA" id="ARBA00022692"/>
    </source>
</evidence>
<dbReference type="PANTHER" id="PTHR22888:SF18">
    <property type="entry name" value="CYTOCHROME BO(3) UBIQUINOL OXIDASE SUBUNIT 2"/>
    <property type="match status" value="1"/>
</dbReference>
<dbReference type="PROSITE" id="PS51257">
    <property type="entry name" value="PROKAR_LIPOPROTEIN"/>
    <property type="match status" value="1"/>
</dbReference>
<keyword evidence="7" id="KW-0732">Signal</keyword>
<dbReference type="PIRSF" id="PIRSF000292">
    <property type="entry name" value="Ubi_od_II"/>
    <property type="match status" value="1"/>
</dbReference>
<dbReference type="Proteomes" id="UP000056466">
    <property type="component" value="Chromosome"/>
</dbReference>
<dbReference type="Gene3D" id="2.60.40.420">
    <property type="entry name" value="Cupredoxins - blue copper proteins"/>
    <property type="match status" value="1"/>
</dbReference>
<keyword evidence="3 14" id="KW-0813">Transport</keyword>
<dbReference type="SUPFAM" id="SSF81464">
    <property type="entry name" value="Cytochrome c oxidase subunit II-like, transmembrane region"/>
    <property type="match status" value="1"/>
</dbReference>
<dbReference type="PATRIC" id="fig|186490.8.peg.204"/>
<dbReference type="Gene3D" id="1.10.287.90">
    <property type="match status" value="1"/>
</dbReference>
<dbReference type="GO" id="GO:0009486">
    <property type="term" value="F:cytochrome bo3 ubiquinol oxidase activity"/>
    <property type="evidence" value="ECO:0007669"/>
    <property type="project" value="InterPro"/>
</dbReference>
<dbReference type="EMBL" id="CP011787">
    <property type="protein sequence ID" value="AKZ65819.1"/>
    <property type="molecule type" value="Genomic_DNA"/>
</dbReference>
<protein>
    <recommendedName>
        <fullName evidence="14">Ubiquinol oxidase subunit 2</fullName>
    </recommendedName>
</protein>
<evidence type="ECO:0000256" key="5">
    <source>
        <dbReference type="ARBA" id="ARBA00022660"/>
    </source>
</evidence>